<feature type="transmembrane region" description="Helical" evidence="7">
    <location>
        <begin position="236"/>
        <end position="256"/>
    </location>
</feature>
<dbReference type="Proteomes" id="UP000015104">
    <property type="component" value="Unassembled WGS sequence"/>
</dbReference>
<feature type="transmembrane region" description="Helical" evidence="7">
    <location>
        <begin position="83"/>
        <end position="103"/>
    </location>
</feature>
<dbReference type="AlphaFoldDB" id="T1KUW7"/>
<dbReference type="PROSITE" id="PS50216">
    <property type="entry name" value="DHHC"/>
    <property type="match status" value="1"/>
</dbReference>
<dbReference type="EMBL" id="CAEY01000584">
    <property type="status" value="NOT_ANNOTATED_CDS"/>
    <property type="molecule type" value="Genomic_DNA"/>
</dbReference>
<keyword evidence="6 7" id="KW-0012">Acyltransferase</keyword>
<dbReference type="KEGG" id="tut:107367603"/>
<comment type="similarity">
    <text evidence="7">Belongs to the DHHC palmitoyltransferase family.</text>
</comment>
<comment type="catalytic activity">
    <reaction evidence="7">
        <text>L-cysteinyl-[protein] + hexadecanoyl-CoA = S-hexadecanoyl-L-cysteinyl-[protein] + CoA</text>
        <dbReference type="Rhea" id="RHEA:36683"/>
        <dbReference type="Rhea" id="RHEA-COMP:10131"/>
        <dbReference type="Rhea" id="RHEA-COMP:11032"/>
        <dbReference type="ChEBI" id="CHEBI:29950"/>
        <dbReference type="ChEBI" id="CHEBI:57287"/>
        <dbReference type="ChEBI" id="CHEBI:57379"/>
        <dbReference type="ChEBI" id="CHEBI:74151"/>
        <dbReference type="EC" id="2.3.1.225"/>
    </reaction>
</comment>
<dbReference type="GO" id="GO:0019706">
    <property type="term" value="F:protein-cysteine S-palmitoyltransferase activity"/>
    <property type="evidence" value="ECO:0007669"/>
    <property type="project" value="UniProtKB-EC"/>
</dbReference>
<gene>
    <name evidence="9" type="primary">107367603</name>
</gene>
<keyword evidence="3 7" id="KW-0812">Transmembrane</keyword>
<evidence type="ECO:0000313" key="10">
    <source>
        <dbReference type="Proteomes" id="UP000015104"/>
    </source>
</evidence>
<protein>
    <recommendedName>
        <fullName evidence="7">Palmitoyltransferase</fullName>
        <ecNumber evidence="7">2.3.1.225</ecNumber>
    </recommendedName>
</protein>
<keyword evidence="5 7" id="KW-0472">Membrane</keyword>
<dbReference type="STRING" id="32264.T1KUW7"/>
<comment type="subcellular location">
    <subcellularLocation>
        <location evidence="1">Membrane</location>
        <topology evidence="1">Multi-pass membrane protein</topology>
    </subcellularLocation>
</comment>
<feature type="transmembrane region" description="Helical" evidence="7">
    <location>
        <begin position="46"/>
        <end position="71"/>
    </location>
</feature>
<evidence type="ECO:0000256" key="7">
    <source>
        <dbReference type="RuleBase" id="RU079119"/>
    </source>
</evidence>
<evidence type="ECO:0000256" key="5">
    <source>
        <dbReference type="ARBA" id="ARBA00023136"/>
    </source>
</evidence>
<comment type="domain">
    <text evidence="7">The DHHC domain is required for palmitoyltransferase activity.</text>
</comment>
<dbReference type="GO" id="GO:0016020">
    <property type="term" value="C:membrane"/>
    <property type="evidence" value="ECO:0007669"/>
    <property type="project" value="UniProtKB-SubCell"/>
</dbReference>
<sequence>MKIKSKSRKNDSSFAGLSSPLPGSYAATSKAISGPVQYKSRNWDDLAFVFFFVAVLGTFIFETSIVVPKIYSKDFHSSAGPVIHYITGFFILHNILGNFVQIIRHQSTIKGKLLLFSNQPSSSFSSKTSSANNQRYCFTCETYLPPRSYHCSSCGVCILKRDHHCTFARACIGYDNYRYFLALIFYISIGSLYVSILNMFFIWDLLGGFTFYNFMSHTFPFIFWLFGLLHWYSTMCCLISIINIAAFLFTTGLVFYHGSMVIANQTVHERAKSITDFDLGNWRSNVEQTFGSRWILTFISPIIYSKLPGNGKDFPSKRDYNLNSPKTK</sequence>
<proteinExistence type="inferred from homology"/>
<keyword evidence="2 7" id="KW-0808">Transferase</keyword>
<organism evidence="9 10">
    <name type="scientific">Tetranychus urticae</name>
    <name type="common">Two-spotted spider mite</name>
    <dbReference type="NCBI Taxonomy" id="32264"/>
    <lineage>
        <taxon>Eukaryota</taxon>
        <taxon>Metazoa</taxon>
        <taxon>Ecdysozoa</taxon>
        <taxon>Arthropoda</taxon>
        <taxon>Chelicerata</taxon>
        <taxon>Arachnida</taxon>
        <taxon>Acari</taxon>
        <taxon>Acariformes</taxon>
        <taxon>Trombidiformes</taxon>
        <taxon>Prostigmata</taxon>
        <taxon>Eleutherengona</taxon>
        <taxon>Raphignathae</taxon>
        <taxon>Tetranychoidea</taxon>
        <taxon>Tetranychidae</taxon>
        <taxon>Tetranychus</taxon>
    </lineage>
</organism>
<dbReference type="Pfam" id="PF01529">
    <property type="entry name" value="DHHC"/>
    <property type="match status" value="1"/>
</dbReference>
<feature type="transmembrane region" description="Helical" evidence="7">
    <location>
        <begin position="179"/>
        <end position="203"/>
    </location>
</feature>
<evidence type="ECO:0000256" key="1">
    <source>
        <dbReference type="ARBA" id="ARBA00004141"/>
    </source>
</evidence>
<feature type="domain" description="Palmitoyltransferase DHHC" evidence="8">
    <location>
        <begin position="132"/>
        <end position="273"/>
    </location>
</feature>
<evidence type="ECO:0000259" key="8">
    <source>
        <dbReference type="Pfam" id="PF01529"/>
    </source>
</evidence>
<keyword evidence="10" id="KW-1185">Reference proteome</keyword>
<dbReference type="OrthoDB" id="302728at2759"/>
<evidence type="ECO:0000256" key="2">
    <source>
        <dbReference type="ARBA" id="ARBA00022679"/>
    </source>
</evidence>
<accession>T1KUW7</accession>
<name>T1KUW7_TETUR</name>
<dbReference type="eggNOG" id="KOG1311">
    <property type="taxonomic scope" value="Eukaryota"/>
</dbReference>
<evidence type="ECO:0000256" key="4">
    <source>
        <dbReference type="ARBA" id="ARBA00022989"/>
    </source>
</evidence>
<dbReference type="PANTHER" id="PTHR12246">
    <property type="entry name" value="PALMITOYLTRANSFERASE ZDHHC16"/>
    <property type="match status" value="1"/>
</dbReference>
<reference evidence="9" key="2">
    <citation type="submission" date="2015-06" db="UniProtKB">
        <authorList>
            <consortium name="EnsemblMetazoa"/>
        </authorList>
    </citation>
    <scope>IDENTIFICATION</scope>
</reference>
<dbReference type="OMA" id="MGWISAS"/>
<evidence type="ECO:0000256" key="6">
    <source>
        <dbReference type="ARBA" id="ARBA00023315"/>
    </source>
</evidence>
<dbReference type="EC" id="2.3.1.225" evidence="7"/>
<keyword evidence="4 7" id="KW-1133">Transmembrane helix</keyword>
<dbReference type="HOGENOM" id="CLU_027721_5_1_1"/>
<dbReference type="InterPro" id="IPR039859">
    <property type="entry name" value="PFA4/ZDH16/20/ERF2-like"/>
</dbReference>
<evidence type="ECO:0000256" key="3">
    <source>
        <dbReference type="ARBA" id="ARBA00022692"/>
    </source>
</evidence>
<dbReference type="EnsemblMetazoa" id="tetur22g01540.1">
    <property type="protein sequence ID" value="tetur22g01540.1"/>
    <property type="gene ID" value="tetur22g01540"/>
</dbReference>
<dbReference type="InterPro" id="IPR001594">
    <property type="entry name" value="Palmitoyltrfase_DHHC"/>
</dbReference>
<evidence type="ECO:0000313" key="9">
    <source>
        <dbReference type="EnsemblMetazoa" id="tetur22g01540.1"/>
    </source>
</evidence>
<reference evidence="10" key="1">
    <citation type="submission" date="2011-08" db="EMBL/GenBank/DDBJ databases">
        <authorList>
            <person name="Rombauts S."/>
        </authorList>
    </citation>
    <scope>NUCLEOTIDE SEQUENCE</scope>
    <source>
        <strain evidence="10">London</strain>
    </source>
</reference>